<protein>
    <submittedName>
        <fullName evidence="1">Uncharacterized protein</fullName>
    </submittedName>
</protein>
<name>A0A218WY23_PUNGR</name>
<dbReference type="Proteomes" id="UP000197138">
    <property type="component" value="Unassembled WGS sequence"/>
</dbReference>
<gene>
    <name evidence="1" type="ORF">CDL15_Pgr016816</name>
</gene>
<reference evidence="2" key="1">
    <citation type="journal article" date="2017" name="Plant J.">
        <title>The pomegranate (Punica granatum L.) genome and the genomics of punicalagin biosynthesis.</title>
        <authorList>
            <person name="Qin G."/>
            <person name="Xu C."/>
            <person name="Ming R."/>
            <person name="Tang H."/>
            <person name="Guyot R."/>
            <person name="Kramer E.M."/>
            <person name="Hu Y."/>
            <person name="Yi X."/>
            <person name="Qi Y."/>
            <person name="Xu X."/>
            <person name="Gao Z."/>
            <person name="Pan H."/>
            <person name="Jian J."/>
            <person name="Tian Y."/>
            <person name="Yue Z."/>
            <person name="Xu Y."/>
        </authorList>
    </citation>
    <scope>NUCLEOTIDE SEQUENCE [LARGE SCALE GENOMIC DNA]</scope>
    <source>
        <strain evidence="2">cv. Dabenzi</strain>
    </source>
</reference>
<accession>A0A218WY23</accession>
<evidence type="ECO:0000313" key="1">
    <source>
        <dbReference type="EMBL" id="OWM77419.1"/>
    </source>
</evidence>
<dbReference type="EMBL" id="MTKT01002534">
    <property type="protein sequence ID" value="OWM77419.1"/>
    <property type="molecule type" value="Genomic_DNA"/>
</dbReference>
<organism evidence="1 2">
    <name type="scientific">Punica granatum</name>
    <name type="common">Pomegranate</name>
    <dbReference type="NCBI Taxonomy" id="22663"/>
    <lineage>
        <taxon>Eukaryota</taxon>
        <taxon>Viridiplantae</taxon>
        <taxon>Streptophyta</taxon>
        <taxon>Embryophyta</taxon>
        <taxon>Tracheophyta</taxon>
        <taxon>Spermatophyta</taxon>
        <taxon>Magnoliopsida</taxon>
        <taxon>eudicotyledons</taxon>
        <taxon>Gunneridae</taxon>
        <taxon>Pentapetalae</taxon>
        <taxon>rosids</taxon>
        <taxon>malvids</taxon>
        <taxon>Myrtales</taxon>
        <taxon>Lythraceae</taxon>
        <taxon>Punica</taxon>
    </lineage>
</organism>
<evidence type="ECO:0000313" key="2">
    <source>
        <dbReference type="Proteomes" id="UP000197138"/>
    </source>
</evidence>
<proteinExistence type="predicted"/>
<sequence>MKSGRIGSDRTAQRRNRPEERWAGLECVGLEWADLLVGWTGLDWAKRACWTELGRSSGLGRCLMAAAELLDVGRAAADHGLGFWADGPG</sequence>
<dbReference type="AlphaFoldDB" id="A0A218WY23"/>
<comment type="caution">
    <text evidence="1">The sequence shown here is derived from an EMBL/GenBank/DDBJ whole genome shotgun (WGS) entry which is preliminary data.</text>
</comment>